<protein>
    <submittedName>
        <fullName evidence="1">Uncharacterized protein</fullName>
    </submittedName>
</protein>
<organism evidence="1">
    <name type="scientific">marine metagenome</name>
    <dbReference type="NCBI Taxonomy" id="408172"/>
    <lineage>
        <taxon>unclassified sequences</taxon>
        <taxon>metagenomes</taxon>
        <taxon>ecological metagenomes</taxon>
    </lineage>
</organism>
<feature type="non-terminal residue" evidence="1">
    <location>
        <position position="1"/>
    </location>
</feature>
<name>A0A382T2W0_9ZZZZ</name>
<gene>
    <name evidence="1" type="ORF">METZ01_LOCUS368949</name>
</gene>
<proteinExistence type="predicted"/>
<sequence>VLASIVCAADSTRVVCAELVFSPSLRTMLTGVAPA</sequence>
<dbReference type="AlphaFoldDB" id="A0A382T2W0"/>
<dbReference type="EMBL" id="UINC01133262">
    <property type="protein sequence ID" value="SVD16095.1"/>
    <property type="molecule type" value="Genomic_DNA"/>
</dbReference>
<feature type="non-terminal residue" evidence="1">
    <location>
        <position position="35"/>
    </location>
</feature>
<evidence type="ECO:0000313" key="1">
    <source>
        <dbReference type="EMBL" id="SVD16095.1"/>
    </source>
</evidence>
<reference evidence="1" key="1">
    <citation type="submission" date="2018-05" db="EMBL/GenBank/DDBJ databases">
        <authorList>
            <person name="Lanie J.A."/>
            <person name="Ng W.-L."/>
            <person name="Kazmierczak K.M."/>
            <person name="Andrzejewski T.M."/>
            <person name="Davidsen T.M."/>
            <person name="Wayne K.J."/>
            <person name="Tettelin H."/>
            <person name="Glass J.I."/>
            <person name="Rusch D."/>
            <person name="Podicherti R."/>
            <person name="Tsui H.-C.T."/>
            <person name="Winkler M.E."/>
        </authorList>
    </citation>
    <scope>NUCLEOTIDE SEQUENCE</scope>
</reference>
<accession>A0A382T2W0</accession>